<dbReference type="InterPro" id="IPR023997">
    <property type="entry name" value="TonB-dep_OMP_SusC/RagA_CS"/>
</dbReference>
<keyword evidence="10" id="KW-1185">Reference proteome</keyword>
<dbReference type="InterPro" id="IPR039426">
    <property type="entry name" value="TonB-dep_rcpt-like"/>
</dbReference>
<dbReference type="Pfam" id="PF07715">
    <property type="entry name" value="Plug"/>
    <property type="match status" value="1"/>
</dbReference>
<comment type="caution">
    <text evidence="9">The sequence shown here is derived from an EMBL/GenBank/DDBJ whole genome shotgun (WGS) entry which is preliminary data.</text>
</comment>
<evidence type="ECO:0000256" key="2">
    <source>
        <dbReference type="ARBA" id="ARBA00022448"/>
    </source>
</evidence>
<reference evidence="9 10" key="1">
    <citation type="submission" date="2018-04" db="EMBL/GenBank/DDBJ databases">
        <title>Pedobacter chongqingensis sp. nov., isolated from a rottenly hemp rope.</title>
        <authorList>
            <person name="Cai Y."/>
        </authorList>
    </citation>
    <scope>NUCLEOTIDE SEQUENCE [LARGE SCALE GENOMIC DNA]</scope>
    <source>
        <strain evidence="9 10">FJ4-8</strain>
    </source>
</reference>
<keyword evidence="2 7" id="KW-0813">Transport</keyword>
<organism evidence="9 10">
    <name type="scientific">Pararcticibacter amylolyticus</name>
    <dbReference type="NCBI Taxonomy" id="2173175"/>
    <lineage>
        <taxon>Bacteria</taxon>
        <taxon>Pseudomonadati</taxon>
        <taxon>Bacteroidota</taxon>
        <taxon>Sphingobacteriia</taxon>
        <taxon>Sphingobacteriales</taxon>
        <taxon>Sphingobacteriaceae</taxon>
        <taxon>Pararcticibacter</taxon>
    </lineage>
</organism>
<evidence type="ECO:0000256" key="4">
    <source>
        <dbReference type="ARBA" id="ARBA00022692"/>
    </source>
</evidence>
<dbReference type="AlphaFoldDB" id="A0A2U2PJ52"/>
<evidence type="ECO:0000256" key="3">
    <source>
        <dbReference type="ARBA" id="ARBA00022452"/>
    </source>
</evidence>
<comment type="subcellular location">
    <subcellularLocation>
        <location evidence="1 7">Cell outer membrane</location>
        <topology evidence="1 7">Multi-pass membrane protein</topology>
    </subcellularLocation>
</comment>
<comment type="similarity">
    <text evidence="7">Belongs to the TonB-dependent receptor family.</text>
</comment>
<evidence type="ECO:0000256" key="6">
    <source>
        <dbReference type="ARBA" id="ARBA00023237"/>
    </source>
</evidence>
<dbReference type="InterPro" id="IPR036942">
    <property type="entry name" value="Beta-barrel_TonB_sf"/>
</dbReference>
<keyword evidence="4 7" id="KW-0812">Transmembrane</keyword>
<name>A0A2U2PJ52_9SPHI</name>
<keyword evidence="5 7" id="KW-0472">Membrane</keyword>
<dbReference type="PROSITE" id="PS52016">
    <property type="entry name" value="TONB_DEPENDENT_REC_3"/>
    <property type="match status" value="1"/>
</dbReference>
<dbReference type="NCBIfam" id="TIGR04056">
    <property type="entry name" value="OMP_RagA_SusC"/>
    <property type="match status" value="1"/>
</dbReference>
<evidence type="ECO:0000313" key="10">
    <source>
        <dbReference type="Proteomes" id="UP000245647"/>
    </source>
</evidence>
<accession>A0A2U2PJ52</accession>
<proteinExistence type="inferred from homology"/>
<dbReference type="OrthoDB" id="9768177at2"/>
<dbReference type="SUPFAM" id="SSF56935">
    <property type="entry name" value="Porins"/>
    <property type="match status" value="1"/>
</dbReference>
<dbReference type="InterPro" id="IPR012910">
    <property type="entry name" value="Plug_dom"/>
</dbReference>
<gene>
    <name evidence="9" type="ORF">DDR33_07940</name>
</gene>
<dbReference type="Pfam" id="PF13715">
    <property type="entry name" value="CarbopepD_reg_2"/>
    <property type="match status" value="1"/>
</dbReference>
<evidence type="ECO:0000256" key="1">
    <source>
        <dbReference type="ARBA" id="ARBA00004571"/>
    </source>
</evidence>
<dbReference type="InterPro" id="IPR037066">
    <property type="entry name" value="Plug_dom_sf"/>
</dbReference>
<dbReference type="RefSeq" id="WP_109415236.1">
    <property type="nucleotide sequence ID" value="NZ_QEAS01000005.1"/>
</dbReference>
<dbReference type="GO" id="GO:0009279">
    <property type="term" value="C:cell outer membrane"/>
    <property type="evidence" value="ECO:0007669"/>
    <property type="project" value="UniProtKB-SubCell"/>
</dbReference>
<dbReference type="SUPFAM" id="SSF49464">
    <property type="entry name" value="Carboxypeptidase regulatory domain-like"/>
    <property type="match status" value="1"/>
</dbReference>
<dbReference type="Gene3D" id="2.170.130.10">
    <property type="entry name" value="TonB-dependent receptor, plug domain"/>
    <property type="match status" value="1"/>
</dbReference>
<dbReference type="Gene3D" id="2.60.40.1120">
    <property type="entry name" value="Carboxypeptidase-like, regulatory domain"/>
    <property type="match status" value="1"/>
</dbReference>
<feature type="domain" description="TonB-dependent receptor plug" evidence="8">
    <location>
        <begin position="121"/>
        <end position="232"/>
    </location>
</feature>
<sequence length="1040" mass="114580">MKKLDFQKVFGWILLLLIFPMLTFAQNVTVTGKVIDENGLALPGASVKVGTGSGSTSTDVNGNFKFNVPASATTLIVTFLGYQQKKVSIPQNKTNITISLTPSAQSLNEVVVIGYGSQRREAVTGSVSSIGGEALREVPSANITQALQGRLPGIDMTQTSSRPGSGMQIRIRGTRSLNPDPNSGQDAPLVVLDGIPFSGSINDIDPNNIKSIDVLKDASATAIYGSRGANGVILVTSFRGQKGQPARLSYNSFYGLKNVFSEFPMMDGPQLNKLRAEALRTVDELKRGPVFGPSADEQANANTDWQDLLYRTGKTMSHDVSLSKGSEKGNFSVGVGYYRDESVLPTNDFSRYSLRASVDQEAGKYFRFGLTSNNSYGVTQGNQVGVGDALGASPLASPYDEQGNLKRATQASTTDFYRVWTKESIEALKDDWISESKGLGSYNSLYGEVSVPWVNGLKARVNVGLNIRQTTGGFFTGRGVTSPTNPDELSSAGINNSTMTDWTIENLLTYNRNFGKHEINVVGLYSAEENTFYRSDISAVDIAGEHFQYYNLGQALGNITINPDNQGHTVWGLQSWMGRVMYNYDNRYMLSATLRADGSSRLAPGHKWHTYPAVSLGWNIAQESFMQSIPYISNLKLRVGYGVTSNQAVAPYATLGRLANRYYNFGDTGEDSYQNGYIISELPNENLGWEFTNTWNFALDFGLFGGRLSGTMEYYRQHTKDILLGVDLPPTAGVPRYTNNIGETENKGFELSLNGIIIDNPKGFRWEAGFNIYTNRNKLLSLTSGRLRDEGNWWFVGQPINVIFDYERIGLWQPGDQYMDVLEPGGNTGMIKVKYTGDYDENGVPVRAINADDRQILKYDPDFQGGFNTRLTYKGWDLSLVAAFKKGGTLISTLHGATGYLNLLNARHNNVDVDYWTPENTNAKYPRPGGIISGDNPKYMSTMGYFDASYLKLRTISLGYSLSGKWMQKAGINQARVYFTAQNPFVLFSPYHKESGMDPEPNSYGNQNQAVTSQIVQRLPVVANNVPSTRNYVFGLNFTF</sequence>
<evidence type="ECO:0000256" key="7">
    <source>
        <dbReference type="PROSITE-ProRule" id="PRU01360"/>
    </source>
</evidence>
<dbReference type="Proteomes" id="UP000245647">
    <property type="component" value="Unassembled WGS sequence"/>
</dbReference>
<dbReference type="NCBIfam" id="TIGR04057">
    <property type="entry name" value="SusC_RagA_signa"/>
    <property type="match status" value="1"/>
</dbReference>
<dbReference type="Gene3D" id="2.40.170.20">
    <property type="entry name" value="TonB-dependent receptor, beta-barrel domain"/>
    <property type="match status" value="1"/>
</dbReference>
<dbReference type="InterPro" id="IPR023996">
    <property type="entry name" value="TonB-dep_OMP_SusC/RagA"/>
</dbReference>
<dbReference type="EMBL" id="QEAS01000005">
    <property type="protein sequence ID" value="PWG81294.1"/>
    <property type="molecule type" value="Genomic_DNA"/>
</dbReference>
<dbReference type="InterPro" id="IPR008969">
    <property type="entry name" value="CarboxyPept-like_regulatory"/>
</dbReference>
<evidence type="ECO:0000259" key="8">
    <source>
        <dbReference type="Pfam" id="PF07715"/>
    </source>
</evidence>
<evidence type="ECO:0000256" key="5">
    <source>
        <dbReference type="ARBA" id="ARBA00023136"/>
    </source>
</evidence>
<keyword evidence="3 7" id="KW-1134">Transmembrane beta strand</keyword>
<protein>
    <submittedName>
        <fullName evidence="9">SusC/RagA family protein</fullName>
    </submittedName>
</protein>
<keyword evidence="6 7" id="KW-0998">Cell outer membrane</keyword>
<dbReference type="FunFam" id="2.170.130.10:FF:000003">
    <property type="entry name" value="SusC/RagA family TonB-linked outer membrane protein"/>
    <property type="match status" value="1"/>
</dbReference>
<evidence type="ECO:0000313" key="9">
    <source>
        <dbReference type="EMBL" id="PWG81294.1"/>
    </source>
</evidence>